<evidence type="ECO:0000313" key="3">
    <source>
        <dbReference type="Proteomes" id="UP000034406"/>
    </source>
</evidence>
<keyword evidence="1" id="KW-0812">Transmembrane</keyword>
<dbReference type="STRING" id="1618490.US90_C0005G0021"/>
<feature type="transmembrane region" description="Helical" evidence="1">
    <location>
        <begin position="288"/>
        <end position="309"/>
    </location>
</feature>
<evidence type="ECO:0000313" key="2">
    <source>
        <dbReference type="EMBL" id="KKQ70807.1"/>
    </source>
</evidence>
<dbReference type="Proteomes" id="UP000034406">
    <property type="component" value="Unassembled WGS sequence"/>
</dbReference>
<comment type="caution">
    <text evidence="2">The sequence shown here is derived from an EMBL/GenBank/DDBJ whole genome shotgun (WGS) entry which is preliminary data.</text>
</comment>
<gene>
    <name evidence="2" type="ORF">US90_C0005G0021</name>
</gene>
<feature type="transmembrane region" description="Helical" evidence="1">
    <location>
        <begin position="75"/>
        <end position="95"/>
    </location>
</feature>
<feature type="transmembrane region" description="Helical" evidence="1">
    <location>
        <begin position="153"/>
        <end position="170"/>
    </location>
</feature>
<feature type="transmembrane region" description="Helical" evidence="1">
    <location>
        <begin position="128"/>
        <end position="146"/>
    </location>
</feature>
<evidence type="ECO:0000256" key="1">
    <source>
        <dbReference type="SAM" id="Phobius"/>
    </source>
</evidence>
<feature type="transmembrane region" description="Helical" evidence="1">
    <location>
        <begin position="380"/>
        <end position="397"/>
    </location>
</feature>
<feature type="transmembrane region" description="Helical" evidence="1">
    <location>
        <begin position="316"/>
        <end position="334"/>
    </location>
</feature>
<feature type="transmembrane region" description="Helical" evidence="1">
    <location>
        <begin position="543"/>
        <end position="565"/>
    </location>
</feature>
<feature type="transmembrane region" description="Helical" evidence="1">
    <location>
        <begin position="224"/>
        <end position="243"/>
    </location>
</feature>
<keyword evidence="1" id="KW-0472">Membrane</keyword>
<feature type="transmembrane region" description="Helical" evidence="1">
    <location>
        <begin position="12"/>
        <end position="33"/>
    </location>
</feature>
<feature type="transmembrane region" description="Helical" evidence="1">
    <location>
        <begin position="190"/>
        <end position="212"/>
    </location>
</feature>
<reference evidence="2 3" key="1">
    <citation type="journal article" date="2015" name="Nature">
        <title>rRNA introns, odd ribosomes, and small enigmatic genomes across a large radiation of phyla.</title>
        <authorList>
            <person name="Brown C.T."/>
            <person name="Hug L.A."/>
            <person name="Thomas B.C."/>
            <person name="Sharon I."/>
            <person name="Castelle C.J."/>
            <person name="Singh A."/>
            <person name="Wilkins M.J."/>
            <person name="Williams K.H."/>
            <person name="Banfield J.F."/>
        </authorList>
    </citation>
    <scope>NUCLEOTIDE SEQUENCE [LARGE SCALE GENOMIC DNA]</scope>
</reference>
<proteinExistence type="predicted"/>
<keyword evidence="1" id="KW-1133">Transmembrane helix</keyword>
<feature type="transmembrane region" description="Helical" evidence="1">
    <location>
        <begin position="354"/>
        <end position="373"/>
    </location>
</feature>
<name>A0A0G0JW03_9BACT</name>
<organism evidence="2 3">
    <name type="scientific">Candidatus Shapirobacteria bacterium GW2011_GWE2_38_30</name>
    <dbReference type="NCBI Taxonomy" id="1618490"/>
    <lineage>
        <taxon>Bacteria</taxon>
        <taxon>Candidatus Shapironibacteriota</taxon>
    </lineage>
</organism>
<protein>
    <submittedName>
        <fullName evidence="2">Uncharacterized protein</fullName>
    </submittedName>
</protein>
<accession>A0A0G0JW03</accession>
<dbReference type="EMBL" id="LBUT01000005">
    <property type="protein sequence ID" value="KKQ70807.1"/>
    <property type="molecule type" value="Genomic_DNA"/>
</dbReference>
<dbReference type="AlphaFoldDB" id="A0A0G0JW03"/>
<feature type="transmembrane region" description="Helical" evidence="1">
    <location>
        <begin position="102"/>
        <end position="122"/>
    </location>
</feature>
<sequence>MLKKITKYNSFYLFLIFLFVLWQSRFLFIPGLFTFSDESHLANLHQMIAALQSGQIPPRWAPNFSYNFGHPFFNFYYLLPYLVGSFFYLIFNFSLILSLKSIFFLSLLASGIAMYYLGQKFFNKSTSFAVSIIYLFTPYRAVDLYVRGSIGELFGFVFMPLVLLTFINLLKSKHFSSLFWAVISLSGLIISHNLTILIFSPILLLLLTIYLFQNIPPAERITSTIRTIIAFFLSFLLSSFYLLPALLEKKYMQTGTPFNPIDHFPFIKQLIIPYWGYGASVWGPTDQLSFQIGVTNLMIVIIVFLMIIFSKFKYKSLAIGLLIAFFASVVMMNIRSLPVWQLIPIASYVQFPWRFLIITTFTTSLLSGFISLHPKHNLKNIPLFLAALSILFTYSYFQPHKVQKVDDNYYLNRFFINQNSQNKSNLLSDVYQYNSEDYLPLTIWTSARPKSLLPKIETSPNTIISEYKEISAINYQFNLDSVEESTVFINNYYFPGWQAYIDDKPVKTSPSGPLGRISFQVSNGQHQVLLKFENTTIRRCSNLISLLTFFILFIFFVKTNFLNYYRTKFISKNPSQSKTNSPNSKNIPR</sequence>